<accession>A0ACA9NJK5</accession>
<dbReference type="Proteomes" id="UP000789860">
    <property type="component" value="Unassembled WGS sequence"/>
</dbReference>
<gene>
    <name evidence="1" type="ORF">SCALOS_LOCUS8962</name>
</gene>
<dbReference type="EMBL" id="CAJVPM010025746">
    <property type="protein sequence ID" value="CAG8659120.1"/>
    <property type="molecule type" value="Genomic_DNA"/>
</dbReference>
<evidence type="ECO:0000313" key="2">
    <source>
        <dbReference type="Proteomes" id="UP000789860"/>
    </source>
</evidence>
<keyword evidence="2" id="KW-1185">Reference proteome</keyword>
<evidence type="ECO:0000313" key="1">
    <source>
        <dbReference type="EMBL" id="CAG8659120.1"/>
    </source>
</evidence>
<name>A0ACA9NJK5_9GLOM</name>
<feature type="non-terminal residue" evidence="1">
    <location>
        <position position="129"/>
    </location>
</feature>
<organism evidence="1 2">
    <name type="scientific">Scutellospora calospora</name>
    <dbReference type="NCBI Taxonomy" id="85575"/>
    <lineage>
        <taxon>Eukaryota</taxon>
        <taxon>Fungi</taxon>
        <taxon>Fungi incertae sedis</taxon>
        <taxon>Mucoromycota</taxon>
        <taxon>Glomeromycotina</taxon>
        <taxon>Glomeromycetes</taxon>
        <taxon>Diversisporales</taxon>
        <taxon>Gigasporaceae</taxon>
        <taxon>Scutellospora</taxon>
    </lineage>
</organism>
<protein>
    <submittedName>
        <fullName evidence="1">8951_t:CDS:1</fullName>
    </submittedName>
</protein>
<reference evidence="1" key="1">
    <citation type="submission" date="2021-06" db="EMBL/GenBank/DDBJ databases">
        <authorList>
            <person name="Kallberg Y."/>
            <person name="Tangrot J."/>
            <person name="Rosling A."/>
        </authorList>
    </citation>
    <scope>NUCLEOTIDE SEQUENCE</scope>
    <source>
        <strain evidence="1">AU212A</strain>
    </source>
</reference>
<proteinExistence type="predicted"/>
<sequence length="129" mass="14209">MADNIDNNDNNLSSATPRARLTNSEGRGSDPEITVSSPPTPRRSLYISNAQSMAALKKQLQDQLTENNSLSNALQKQQSELEKQIKELDKSDSNEVPQELKNKLADLEKEARAIDANTEKVLGSKNLSD</sequence>
<comment type="caution">
    <text evidence="1">The sequence shown here is derived from an EMBL/GenBank/DDBJ whole genome shotgun (WGS) entry which is preliminary data.</text>
</comment>